<dbReference type="PANTHER" id="PTHR12377:SF2">
    <property type="entry name" value="CYTOSOLIC IRON-SULFUR ASSEMBLY COMPONENT 2A"/>
    <property type="match status" value="1"/>
</dbReference>
<dbReference type="Ensembl" id="ENSDCDT00010064131.1">
    <property type="protein sequence ID" value="ENSDCDP00010053623.1"/>
    <property type="gene ID" value="ENSDCDG00010031102.1"/>
</dbReference>
<evidence type="ECO:0000313" key="8">
    <source>
        <dbReference type="Proteomes" id="UP000694580"/>
    </source>
</evidence>
<protein>
    <recommendedName>
        <fullName evidence="4">Cytosolic iron-sulfur assembly component 2A</fullName>
    </recommendedName>
    <alternativeName>
        <fullName evidence="5">MIP18 family protein FAM96A</fullName>
    </alternativeName>
</protein>
<comment type="similarity">
    <text evidence="1">Belongs to the MIP18 family.</text>
</comment>
<dbReference type="Proteomes" id="UP000694580">
    <property type="component" value="Chromosome 17"/>
</dbReference>
<reference evidence="7" key="2">
    <citation type="submission" date="2025-08" db="UniProtKB">
        <authorList>
            <consortium name="Ensembl"/>
        </authorList>
    </citation>
    <scope>IDENTIFICATION</scope>
</reference>
<evidence type="ECO:0000256" key="6">
    <source>
        <dbReference type="SAM" id="MobiDB-lite"/>
    </source>
</evidence>
<dbReference type="SUPFAM" id="SSF117916">
    <property type="entry name" value="Fe-S cluster assembly (FSCA) domain-like"/>
    <property type="match status" value="1"/>
</dbReference>
<reference evidence="7" key="3">
    <citation type="submission" date="2025-09" db="UniProtKB">
        <authorList>
            <consortium name="Ensembl"/>
        </authorList>
    </citation>
    <scope>IDENTIFICATION</scope>
</reference>
<keyword evidence="2" id="KW-0159">Chromosome partition</keyword>
<dbReference type="GO" id="GO:0007059">
    <property type="term" value="P:chromosome segregation"/>
    <property type="evidence" value="ECO:0007669"/>
    <property type="project" value="UniProtKB-KW"/>
</dbReference>
<dbReference type="Gene3D" id="3.30.300.130">
    <property type="entry name" value="Fe-S cluster assembly (FSCA)"/>
    <property type="match status" value="1"/>
</dbReference>
<sequence>RSAGDGSGDRASRGFQQHARRSTTMDDKAIRVETRATTLLFPPDVIRTIRDPEKPNTLEELDVVSEKCVEVQELGEDEYLIVIRFAPTVPHCSLATLIGLCLQVKLQRCLPFKHKVNHEPLCLPAVNKQINDKERVAAAMENPNLRDIVEQCVMEPDD</sequence>
<accession>A0AAY4E7I7</accession>
<evidence type="ECO:0000256" key="5">
    <source>
        <dbReference type="ARBA" id="ARBA00082916"/>
    </source>
</evidence>
<dbReference type="InterPro" id="IPR034904">
    <property type="entry name" value="FSCA_dom_sf"/>
</dbReference>
<dbReference type="Gene3D" id="6.10.250.1280">
    <property type="match status" value="1"/>
</dbReference>
<dbReference type="AlphaFoldDB" id="A0AAY4E7I7"/>
<proteinExistence type="inferred from homology"/>
<feature type="region of interest" description="Disordered" evidence="6">
    <location>
        <begin position="1"/>
        <end position="26"/>
    </location>
</feature>
<evidence type="ECO:0000256" key="4">
    <source>
        <dbReference type="ARBA" id="ARBA00074929"/>
    </source>
</evidence>
<gene>
    <name evidence="7" type="primary">CIAO2A</name>
</gene>
<dbReference type="PANTHER" id="PTHR12377">
    <property type="entry name" value="CYTOSOLIC IRON-SULFUR ASSEMBLY COMPONENT 2B-RELATED"/>
    <property type="match status" value="1"/>
</dbReference>
<organism evidence="7 8">
    <name type="scientific">Denticeps clupeoides</name>
    <name type="common">denticle herring</name>
    <dbReference type="NCBI Taxonomy" id="299321"/>
    <lineage>
        <taxon>Eukaryota</taxon>
        <taxon>Metazoa</taxon>
        <taxon>Chordata</taxon>
        <taxon>Craniata</taxon>
        <taxon>Vertebrata</taxon>
        <taxon>Euteleostomi</taxon>
        <taxon>Actinopterygii</taxon>
        <taxon>Neopterygii</taxon>
        <taxon>Teleostei</taxon>
        <taxon>Clupei</taxon>
        <taxon>Clupeiformes</taxon>
        <taxon>Denticipitoidei</taxon>
        <taxon>Denticipitidae</taxon>
        <taxon>Denticeps</taxon>
    </lineage>
</organism>
<dbReference type="GO" id="GO:0051604">
    <property type="term" value="P:protein maturation"/>
    <property type="evidence" value="ECO:0007669"/>
    <property type="project" value="InterPro"/>
</dbReference>
<dbReference type="InterPro" id="IPR039796">
    <property type="entry name" value="MIP18"/>
</dbReference>
<name>A0AAY4E7I7_9TELE</name>
<reference evidence="7 8" key="1">
    <citation type="submission" date="2020-06" db="EMBL/GenBank/DDBJ databases">
        <authorList>
            <consortium name="Wellcome Sanger Institute Data Sharing"/>
        </authorList>
    </citation>
    <scope>NUCLEOTIDE SEQUENCE [LARGE SCALE GENOMIC DNA]</scope>
</reference>
<evidence type="ECO:0000256" key="3">
    <source>
        <dbReference type="ARBA" id="ARBA00062218"/>
    </source>
</evidence>
<comment type="subunit">
    <text evidence="3">Monomer and homodimer. Component of the CIA complex. Interacts with CIAO1. Interacts with IREB2. Interacts with APAF1.</text>
</comment>
<keyword evidence="8" id="KW-1185">Reference proteome</keyword>
<evidence type="ECO:0000256" key="2">
    <source>
        <dbReference type="ARBA" id="ARBA00022829"/>
    </source>
</evidence>
<dbReference type="FunFam" id="3.30.300.130:FF:000004">
    <property type="entry name" value="cytosolic iron-sulfur assembly component 2A"/>
    <property type="match status" value="1"/>
</dbReference>
<dbReference type="GeneTree" id="ENSGT00390000017697"/>
<evidence type="ECO:0000313" key="7">
    <source>
        <dbReference type="Ensembl" id="ENSDCDP00010053623.1"/>
    </source>
</evidence>
<evidence type="ECO:0000256" key="1">
    <source>
        <dbReference type="ARBA" id="ARBA00010381"/>
    </source>
</evidence>